<dbReference type="Gene3D" id="3.40.50.150">
    <property type="entry name" value="Vaccinia Virus protein VP39"/>
    <property type="match status" value="1"/>
</dbReference>
<dbReference type="InParanoid" id="A0A0M8K785"/>
<keyword evidence="3" id="KW-1185">Reference proteome</keyword>
<protein>
    <submittedName>
        <fullName evidence="1">Uncharacterized protein</fullName>
    </submittedName>
</protein>
<dbReference type="RefSeq" id="WP_054493068.1">
    <property type="nucleotide sequence ID" value="NZ_BBZA01000125.1"/>
</dbReference>
<organism evidence="1 3">
    <name type="scientific">Ardenticatena maritima</name>
    <dbReference type="NCBI Taxonomy" id="872965"/>
    <lineage>
        <taxon>Bacteria</taxon>
        <taxon>Bacillati</taxon>
        <taxon>Chloroflexota</taxon>
        <taxon>Ardenticatenia</taxon>
        <taxon>Ardenticatenales</taxon>
        <taxon>Ardenticatenaceae</taxon>
        <taxon>Ardenticatena</taxon>
    </lineage>
</organism>
<accession>A0A0M8K785</accession>
<dbReference type="EMBL" id="LGKN01000004">
    <property type="protein sequence ID" value="KPL88526.1"/>
    <property type="molecule type" value="Genomic_DNA"/>
</dbReference>
<dbReference type="InterPro" id="IPR029063">
    <property type="entry name" value="SAM-dependent_MTases_sf"/>
</dbReference>
<reference evidence="3" key="3">
    <citation type="submission" date="2015-08" db="EMBL/GenBank/DDBJ databases">
        <title>Draft Genome Sequence of a Heterotrophic Facultative Anaerobic Bacterium Ardenticatena maritima Strain 110S.</title>
        <authorList>
            <person name="Kawaichi S."/>
            <person name="Yoshida T."/>
            <person name="Sako Y."/>
            <person name="Nakamura R."/>
        </authorList>
    </citation>
    <scope>NUCLEOTIDE SEQUENCE [LARGE SCALE GENOMIC DNA]</scope>
    <source>
        <strain evidence="3">110S</strain>
    </source>
</reference>
<reference evidence="2 4" key="2">
    <citation type="submission" date="2015-07" db="EMBL/GenBank/DDBJ databases">
        <title>Whole genome sequence of Ardenticatena maritima DSM 23922.</title>
        <authorList>
            <person name="Hemp J."/>
            <person name="Ward L.M."/>
            <person name="Pace L.A."/>
            <person name="Fischer W.W."/>
        </authorList>
    </citation>
    <scope>NUCLEOTIDE SEQUENCE [LARGE SCALE GENOMIC DNA]</scope>
    <source>
        <strain evidence="2 4">110S</strain>
    </source>
</reference>
<evidence type="ECO:0000313" key="4">
    <source>
        <dbReference type="Proteomes" id="UP000050502"/>
    </source>
</evidence>
<dbReference type="SUPFAM" id="SSF53335">
    <property type="entry name" value="S-adenosyl-L-methionine-dependent methyltransferases"/>
    <property type="match status" value="1"/>
</dbReference>
<dbReference type="Proteomes" id="UP000050502">
    <property type="component" value="Unassembled WGS sequence"/>
</dbReference>
<sequence>MTAWPGLAFVPPAVRAHINDTPSGAAQLALTLALLKQPRHMLCVGDAALDVAPWLAGLFDEAGTLILVDADADRLSALTWTLTMCERAHVAESWHGDAEQILPRLEYAYDLALVATTSPAVWEQAARRVRLGGALVALDVDAPAPPLDTRVWLPVTLRDHAAAFWVRARDATWLAHVPRPLLALTRFALGAHVWAGDEDARVLVHAAAADMPSPPLVVETPHREALLVCGLACEQAQWPSGARWLTWGVPPFPPLFAFTDEMTVWAGVVP</sequence>
<dbReference type="STRING" id="872965.SE16_07010"/>
<name>A0A0M8K785_9CHLR</name>
<comment type="caution">
    <text evidence="1">The sequence shown here is derived from an EMBL/GenBank/DDBJ whole genome shotgun (WGS) entry which is preliminary data.</text>
</comment>
<evidence type="ECO:0000313" key="3">
    <source>
        <dbReference type="Proteomes" id="UP000037784"/>
    </source>
</evidence>
<proteinExistence type="predicted"/>
<dbReference type="EMBL" id="BBZA01000125">
    <property type="protein sequence ID" value="GAP63195.1"/>
    <property type="molecule type" value="Genomic_DNA"/>
</dbReference>
<dbReference type="Proteomes" id="UP000037784">
    <property type="component" value="Unassembled WGS sequence"/>
</dbReference>
<evidence type="ECO:0000313" key="1">
    <source>
        <dbReference type="EMBL" id="GAP63195.1"/>
    </source>
</evidence>
<gene>
    <name evidence="1" type="ORF">ARMA_1618</name>
    <name evidence="2" type="ORF">SE16_07010</name>
</gene>
<evidence type="ECO:0000313" key="2">
    <source>
        <dbReference type="EMBL" id="KPL88526.1"/>
    </source>
</evidence>
<reference evidence="1 3" key="1">
    <citation type="journal article" date="2015" name="Genome Announc.">
        <title>Draft Genome Sequence of a Heterotrophic Facultative Anaerobic Thermophilic Bacterium, Ardenticatena maritima Strain 110ST.</title>
        <authorList>
            <person name="Kawaichi S."/>
            <person name="Yoshida T."/>
            <person name="Sako Y."/>
            <person name="Nakamura R."/>
        </authorList>
    </citation>
    <scope>NUCLEOTIDE SEQUENCE [LARGE SCALE GENOMIC DNA]</scope>
    <source>
        <strain evidence="1 3">110S</strain>
    </source>
</reference>
<dbReference type="AlphaFoldDB" id="A0A0M8K785"/>